<accession>A0A518DL62</accession>
<dbReference type="InterPro" id="IPR010869">
    <property type="entry name" value="DUF1501"/>
</dbReference>
<keyword evidence="2" id="KW-1185">Reference proteome</keyword>
<name>A0A518DL62_9BACT</name>
<gene>
    <name evidence="1" type="ORF">Pla8534_03270</name>
</gene>
<dbReference type="AlphaFoldDB" id="A0A518DL62"/>
<dbReference type="InterPro" id="IPR017850">
    <property type="entry name" value="Alkaline_phosphatase_core_sf"/>
</dbReference>
<organism evidence="1 2">
    <name type="scientific">Lignipirellula cremea</name>
    <dbReference type="NCBI Taxonomy" id="2528010"/>
    <lineage>
        <taxon>Bacteria</taxon>
        <taxon>Pseudomonadati</taxon>
        <taxon>Planctomycetota</taxon>
        <taxon>Planctomycetia</taxon>
        <taxon>Pirellulales</taxon>
        <taxon>Pirellulaceae</taxon>
        <taxon>Lignipirellula</taxon>
    </lineage>
</organism>
<reference evidence="1 2" key="1">
    <citation type="submission" date="2019-02" db="EMBL/GenBank/DDBJ databases">
        <title>Deep-cultivation of Planctomycetes and their phenomic and genomic characterization uncovers novel biology.</title>
        <authorList>
            <person name="Wiegand S."/>
            <person name="Jogler M."/>
            <person name="Boedeker C."/>
            <person name="Pinto D."/>
            <person name="Vollmers J."/>
            <person name="Rivas-Marin E."/>
            <person name="Kohn T."/>
            <person name="Peeters S.H."/>
            <person name="Heuer A."/>
            <person name="Rast P."/>
            <person name="Oberbeckmann S."/>
            <person name="Bunk B."/>
            <person name="Jeske O."/>
            <person name="Meyerdierks A."/>
            <person name="Storesund J.E."/>
            <person name="Kallscheuer N."/>
            <person name="Luecker S."/>
            <person name="Lage O.M."/>
            <person name="Pohl T."/>
            <person name="Merkel B.J."/>
            <person name="Hornburger P."/>
            <person name="Mueller R.-W."/>
            <person name="Bruemmer F."/>
            <person name="Labrenz M."/>
            <person name="Spormann A.M."/>
            <person name="Op den Camp H."/>
            <person name="Overmann J."/>
            <person name="Amann R."/>
            <person name="Jetten M.S.M."/>
            <person name="Mascher T."/>
            <person name="Medema M.H."/>
            <person name="Devos D.P."/>
            <person name="Kaster A.-K."/>
            <person name="Ovreas L."/>
            <person name="Rohde M."/>
            <person name="Galperin M.Y."/>
            <person name="Jogler C."/>
        </authorList>
    </citation>
    <scope>NUCLEOTIDE SEQUENCE [LARGE SCALE GENOMIC DNA]</scope>
    <source>
        <strain evidence="1 2">Pla85_3_4</strain>
    </source>
</reference>
<dbReference type="KEGG" id="lcre:Pla8534_03270"/>
<dbReference type="InterPro" id="IPR006311">
    <property type="entry name" value="TAT_signal"/>
</dbReference>
<protein>
    <recommendedName>
        <fullName evidence="3">Sulfatase</fullName>
    </recommendedName>
</protein>
<dbReference type="EMBL" id="CP036433">
    <property type="protein sequence ID" value="QDU92579.1"/>
    <property type="molecule type" value="Genomic_DNA"/>
</dbReference>
<dbReference type="Proteomes" id="UP000317648">
    <property type="component" value="Chromosome"/>
</dbReference>
<evidence type="ECO:0000313" key="1">
    <source>
        <dbReference type="EMBL" id="QDU92579.1"/>
    </source>
</evidence>
<evidence type="ECO:0008006" key="3">
    <source>
        <dbReference type="Google" id="ProtNLM"/>
    </source>
</evidence>
<evidence type="ECO:0000313" key="2">
    <source>
        <dbReference type="Proteomes" id="UP000317648"/>
    </source>
</evidence>
<dbReference type="SUPFAM" id="SSF53649">
    <property type="entry name" value="Alkaline phosphatase-like"/>
    <property type="match status" value="1"/>
</dbReference>
<dbReference type="PROSITE" id="PS51318">
    <property type="entry name" value="TAT"/>
    <property type="match status" value="1"/>
</dbReference>
<proteinExistence type="predicted"/>
<dbReference type="PANTHER" id="PTHR43737">
    <property type="entry name" value="BLL7424 PROTEIN"/>
    <property type="match status" value="1"/>
</dbReference>
<dbReference type="PANTHER" id="PTHR43737:SF1">
    <property type="entry name" value="DUF1501 DOMAIN-CONTAINING PROTEIN"/>
    <property type="match status" value="1"/>
</dbReference>
<dbReference type="RefSeq" id="WP_231756503.1">
    <property type="nucleotide sequence ID" value="NZ_CP036433.1"/>
</dbReference>
<sequence length="453" mass="47723" precursor="true">MIPSRTSRPISRRRAFQSAAALAAAGLATGGPSDLFLPLLPREKSATAAGHASPGKARRCVLVWLDGGPSHLETFDPKPKAPAEVRGPLGTIATRIPGVRLGECVPGVASRLDDFALIRSMTSPLGEHNFGAHYLLSGYRPTPALEYPAFSTAAAQLSSLASDLPAHIGAPDYRVGGGGFSGAGYLPSTARPFGLGADPARPGFSVRDLNPPGGLTLDRIARRREFAAEVERMSQDSGIPAGDAPLEQAFRLLASPAAIQAFSLEREPPAVRERYGRNTVGQCCLLARRLLEQGAPFVTVNHRGWDTHEDLATRLKDGYKGARVPVGLAPSLDRALSALVDDLKDRGLLEETLVVVMGEFGRTPKLNLRGGRDHWPRVFSAAVAGGGVRGGQVIGASDRTGESPQDRPVTPADLVCTLYTLLGIDLGHTFTTADGRPVGIAPSDGKVVQELIG</sequence>
<dbReference type="Gene3D" id="3.40.720.10">
    <property type="entry name" value="Alkaline Phosphatase, subunit A"/>
    <property type="match status" value="1"/>
</dbReference>
<dbReference type="Pfam" id="PF07394">
    <property type="entry name" value="DUF1501"/>
    <property type="match status" value="1"/>
</dbReference>